<evidence type="ECO:0000313" key="2">
    <source>
        <dbReference type="Proteomes" id="UP001054857"/>
    </source>
</evidence>
<keyword evidence="2" id="KW-1185">Reference proteome</keyword>
<reference evidence="1 2" key="1">
    <citation type="journal article" date="2021" name="Sci. Rep.">
        <title>Genome sequencing of the multicellular alga Astrephomene provides insights into convergent evolution of germ-soma differentiation.</title>
        <authorList>
            <person name="Yamashita S."/>
            <person name="Yamamoto K."/>
            <person name="Matsuzaki R."/>
            <person name="Suzuki S."/>
            <person name="Yamaguchi H."/>
            <person name="Hirooka S."/>
            <person name="Minakuchi Y."/>
            <person name="Miyagishima S."/>
            <person name="Kawachi M."/>
            <person name="Toyoda A."/>
            <person name="Nozaki H."/>
        </authorList>
    </citation>
    <scope>NUCLEOTIDE SEQUENCE [LARGE SCALE GENOMIC DNA]</scope>
    <source>
        <strain evidence="1 2">NIES-4017</strain>
    </source>
</reference>
<dbReference type="EMBL" id="BMAR01000037">
    <property type="protein sequence ID" value="GFR50433.1"/>
    <property type="molecule type" value="Genomic_DNA"/>
</dbReference>
<comment type="caution">
    <text evidence="1">The sequence shown here is derived from an EMBL/GenBank/DDBJ whole genome shotgun (WGS) entry which is preliminary data.</text>
</comment>
<proteinExistence type="predicted"/>
<dbReference type="AlphaFoldDB" id="A0AAD3HRG6"/>
<feature type="non-terminal residue" evidence="1">
    <location>
        <position position="260"/>
    </location>
</feature>
<organism evidence="1 2">
    <name type="scientific">Astrephomene gubernaculifera</name>
    <dbReference type="NCBI Taxonomy" id="47775"/>
    <lineage>
        <taxon>Eukaryota</taxon>
        <taxon>Viridiplantae</taxon>
        <taxon>Chlorophyta</taxon>
        <taxon>core chlorophytes</taxon>
        <taxon>Chlorophyceae</taxon>
        <taxon>CS clade</taxon>
        <taxon>Chlamydomonadales</taxon>
        <taxon>Astrephomenaceae</taxon>
        <taxon>Astrephomene</taxon>
    </lineage>
</organism>
<evidence type="ECO:0000313" key="1">
    <source>
        <dbReference type="EMBL" id="GFR50433.1"/>
    </source>
</evidence>
<name>A0AAD3HRG6_9CHLO</name>
<accession>A0AAD3HRG6</accession>
<protein>
    <submittedName>
        <fullName evidence="1">Uncharacterized protein</fullName>
    </submittedName>
</protein>
<feature type="non-terminal residue" evidence="1">
    <location>
        <position position="1"/>
    </location>
</feature>
<dbReference type="Proteomes" id="UP001054857">
    <property type="component" value="Unassembled WGS sequence"/>
</dbReference>
<gene>
    <name evidence="1" type="ORF">Agub_g12654</name>
</gene>
<sequence length="260" mass="27965">NSDVGVAEQSAVVVIPAFDLLSLFDSVLLPTAVLCHLDLNTRKLLRVCCKRLRAEVDACVTSLLVNRYNVSKLLSGSPGSLARRYPSLRRLAFGANEPRDVATLLQAHLPALRRSLDCLDFWAYYASFSPALWSLLIESSPAPVLRLRLNINESLLRRMELDAVFAALQALAASRPGLVVEFNTGHSFFGFRSTEAPTLRFLASAGFVRSLGFSMGLRGREYQNEQFFAQLTGAGADHADARTAAAAPAAGVGGTAAAAP</sequence>